<feature type="domain" description="PB1" evidence="2">
    <location>
        <begin position="12"/>
        <end position="97"/>
    </location>
</feature>
<feature type="compositionally biased region" description="Basic residues" evidence="1">
    <location>
        <begin position="309"/>
        <end position="319"/>
    </location>
</feature>
<dbReference type="Proteomes" id="UP001150062">
    <property type="component" value="Unassembled WGS sequence"/>
</dbReference>
<evidence type="ECO:0000256" key="1">
    <source>
        <dbReference type="SAM" id="MobiDB-lite"/>
    </source>
</evidence>
<evidence type="ECO:0000313" key="3">
    <source>
        <dbReference type="EMBL" id="KAJ6237193.1"/>
    </source>
</evidence>
<accession>A0ABQ8XX61</accession>
<feature type="region of interest" description="Disordered" evidence="1">
    <location>
        <begin position="233"/>
        <end position="319"/>
    </location>
</feature>
<evidence type="ECO:0000259" key="2">
    <source>
        <dbReference type="PROSITE" id="PS51745"/>
    </source>
</evidence>
<protein>
    <submittedName>
        <fullName evidence="3">Sequestosome-1</fullName>
    </submittedName>
</protein>
<dbReference type="CDD" id="cd05992">
    <property type="entry name" value="PB1"/>
    <property type="match status" value="1"/>
</dbReference>
<feature type="compositionally biased region" description="Basic residues" evidence="1">
    <location>
        <begin position="233"/>
        <end position="244"/>
    </location>
</feature>
<dbReference type="PROSITE" id="PS51745">
    <property type="entry name" value="PB1"/>
    <property type="match status" value="1"/>
</dbReference>
<keyword evidence="4" id="KW-1185">Reference proteome</keyword>
<evidence type="ECO:0000313" key="4">
    <source>
        <dbReference type="Proteomes" id="UP001150062"/>
    </source>
</evidence>
<dbReference type="EMBL" id="JAOAOG010000239">
    <property type="protein sequence ID" value="KAJ6237193.1"/>
    <property type="molecule type" value="Genomic_DNA"/>
</dbReference>
<name>A0ABQ8XX61_9EUKA</name>
<feature type="compositionally biased region" description="Low complexity" evidence="1">
    <location>
        <begin position="292"/>
        <end position="308"/>
    </location>
</feature>
<dbReference type="SUPFAM" id="SSF54277">
    <property type="entry name" value="CAD &amp; PB1 domains"/>
    <property type="match status" value="1"/>
</dbReference>
<proteinExistence type="predicted"/>
<dbReference type="Gene3D" id="3.10.20.90">
    <property type="entry name" value="Phosphatidylinositol 3-kinase Catalytic Subunit, Chain A, domain 1"/>
    <property type="match status" value="1"/>
</dbReference>
<gene>
    <name evidence="3" type="ORF">M0813_26747</name>
</gene>
<dbReference type="InterPro" id="IPR000270">
    <property type="entry name" value="PB1_dom"/>
</dbReference>
<dbReference type="InterPro" id="IPR053793">
    <property type="entry name" value="PB1-like"/>
</dbReference>
<sequence>MSNTRLVKQESKIQIKSLFKQDFRRFKFPTRGGFNDLAQALENYYKIDVRKTDKYTIFYTDQAQEFITFSSDKELKEAIKNTLKQETALLRIFIAINPISTKKNQTEFSKLLKTPQLIPLPIPLFYHLVWSMGDSLPLILELITNKPIQEWIKTNQQLLVKSLIQLVEQGTSHSSSFVKLVKQLLSGYNFDPELHNKILNCAGTLGKRFIEMRYLAKHLNSFSFASFQKFQKMKKSNNNHKHQRQGNMQRNNPQMQNQDFNPYQPTFFQPENPNLQLNSNEIKGQSTLPTLNTKNTNQNKKSNNQNRNMNKKKNKKKKN</sequence>
<dbReference type="Pfam" id="PF00564">
    <property type="entry name" value="PB1"/>
    <property type="match status" value="1"/>
</dbReference>
<reference evidence="3" key="1">
    <citation type="submission" date="2022-08" db="EMBL/GenBank/DDBJ databases">
        <title>Novel sulfate-reducing endosymbionts in the free-living metamonad Anaeramoeba.</title>
        <authorList>
            <person name="Jerlstrom-Hultqvist J."/>
            <person name="Cepicka I."/>
            <person name="Gallot-Lavallee L."/>
            <person name="Salas-Leiva D."/>
            <person name="Curtis B.A."/>
            <person name="Zahonova K."/>
            <person name="Pipaliya S."/>
            <person name="Dacks J."/>
            <person name="Roger A.J."/>
        </authorList>
    </citation>
    <scope>NUCLEOTIDE SEQUENCE</scope>
    <source>
        <strain evidence="3">Schooner1</strain>
    </source>
</reference>
<dbReference type="SMART" id="SM00666">
    <property type="entry name" value="PB1"/>
    <property type="match status" value="1"/>
</dbReference>
<organism evidence="3 4">
    <name type="scientific">Anaeramoeba flamelloides</name>
    <dbReference type="NCBI Taxonomy" id="1746091"/>
    <lineage>
        <taxon>Eukaryota</taxon>
        <taxon>Metamonada</taxon>
        <taxon>Anaeramoebidae</taxon>
        <taxon>Anaeramoeba</taxon>
    </lineage>
</organism>
<feature type="compositionally biased region" description="Low complexity" evidence="1">
    <location>
        <begin position="245"/>
        <end position="258"/>
    </location>
</feature>
<feature type="compositionally biased region" description="Polar residues" evidence="1">
    <location>
        <begin position="259"/>
        <end position="291"/>
    </location>
</feature>
<comment type="caution">
    <text evidence="3">The sequence shown here is derived from an EMBL/GenBank/DDBJ whole genome shotgun (WGS) entry which is preliminary data.</text>
</comment>